<evidence type="ECO:0000313" key="6">
    <source>
        <dbReference type="Proteomes" id="UP000256709"/>
    </source>
</evidence>
<dbReference type="Pfam" id="PF07729">
    <property type="entry name" value="FCD"/>
    <property type="match status" value="1"/>
</dbReference>
<accession>A0A3E0W0K3</accession>
<reference evidence="5 6" key="1">
    <citation type="submission" date="2017-04" db="EMBL/GenBank/DDBJ databases">
        <title>Comparative genome analysis of Subtercola boreus.</title>
        <authorList>
            <person name="Cho Y.-J."/>
            <person name="Cho A."/>
            <person name="Kim O.-S."/>
            <person name="Lee J.-I."/>
        </authorList>
    </citation>
    <scope>NUCLEOTIDE SEQUENCE [LARGE SCALE GENOMIC DNA]</scope>
    <source>
        <strain evidence="5 6">P27444</strain>
    </source>
</reference>
<dbReference type="Proteomes" id="UP000256709">
    <property type="component" value="Unassembled WGS sequence"/>
</dbReference>
<dbReference type="PANTHER" id="PTHR43537">
    <property type="entry name" value="TRANSCRIPTIONAL REGULATOR, GNTR FAMILY"/>
    <property type="match status" value="1"/>
</dbReference>
<dbReference type="EMBL" id="NBXA01000012">
    <property type="protein sequence ID" value="RFA14597.1"/>
    <property type="molecule type" value="Genomic_DNA"/>
</dbReference>
<dbReference type="GO" id="GO:0003700">
    <property type="term" value="F:DNA-binding transcription factor activity"/>
    <property type="evidence" value="ECO:0007669"/>
    <property type="project" value="InterPro"/>
</dbReference>
<dbReference type="PANTHER" id="PTHR43537:SF24">
    <property type="entry name" value="GLUCONATE OPERON TRANSCRIPTIONAL REPRESSOR"/>
    <property type="match status" value="1"/>
</dbReference>
<gene>
    <name evidence="5" type="ORF">B7R21_06030</name>
</gene>
<evidence type="ECO:0000259" key="4">
    <source>
        <dbReference type="PROSITE" id="PS50949"/>
    </source>
</evidence>
<dbReference type="RefSeq" id="WP_172592072.1">
    <property type="nucleotide sequence ID" value="NZ_NBXA01000012.1"/>
</dbReference>
<dbReference type="SUPFAM" id="SSF46785">
    <property type="entry name" value="Winged helix' DNA-binding domain"/>
    <property type="match status" value="1"/>
</dbReference>
<dbReference type="PROSITE" id="PS50949">
    <property type="entry name" value="HTH_GNTR"/>
    <property type="match status" value="1"/>
</dbReference>
<dbReference type="SMART" id="SM00895">
    <property type="entry name" value="FCD"/>
    <property type="match status" value="1"/>
</dbReference>
<dbReference type="Pfam" id="PF00392">
    <property type="entry name" value="GntR"/>
    <property type="match status" value="1"/>
</dbReference>
<evidence type="ECO:0000256" key="3">
    <source>
        <dbReference type="ARBA" id="ARBA00023163"/>
    </source>
</evidence>
<evidence type="ECO:0000256" key="2">
    <source>
        <dbReference type="ARBA" id="ARBA00023125"/>
    </source>
</evidence>
<dbReference type="InterPro" id="IPR011711">
    <property type="entry name" value="GntR_C"/>
</dbReference>
<keyword evidence="2" id="KW-0238">DNA-binding</keyword>
<dbReference type="Gene3D" id="1.20.120.530">
    <property type="entry name" value="GntR ligand-binding domain-like"/>
    <property type="match status" value="1"/>
</dbReference>
<proteinExistence type="predicted"/>
<sequence length="218" mass="23835">MTQFDSALNQLRERLLSGFYSPGVALTAADLAESLGMSRTPVREALRTLASEGLVEMEMNRGARVTVWDDEKLAVVFDIRSLLEGLACRRAAERAEAHDLDELDALAQRILAKGEPGPDRDEDAVQSLNSEFHNGILRIADSPMLETAMHGVVHAAVLARTRGSYTDEEQRRSSLHHLEIVAALRSGDANWAESVMHSHLAQGRIAALRARNESEAAG</sequence>
<dbReference type="SUPFAM" id="SSF48008">
    <property type="entry name" value="GntR ligand-binding domain-like"/>
    <property type="match status" value="1"/>
</dbReference>
<feature type="domain" description="HTH gntR-type" evidence="4">
    <location>
        <begin position="1"/>
        <end position="68"/>
    </location>
</feature>
<keyword evidence="3" id="KW-0804">Transcription</keyword>
<name>A0A3E0W0K3_9MICO</name>
<dbReference type="InterPro" id="IPR036390">
    <property type="entry name" value="WH_DNA-bd_sf"/>
</dbReference>
<comment type="caution">
    <text evidence="5">The sequence shown here is derived from an EMBL/GenBank/DDBJ whole genome shotgun (WGS) entry which is preliminary data.</text>
</comment>
<dbReference type="PRINTS" id="PR00035">
    <property type="entry name" value="HTHGNTR"/>
</dbReference>
<dbReference type="CDD" id="cd07377">
    <property type="entry name" value="WHTH_GntR"/>
    <property type="match status" value="1"/>
</dbReference>
<dbReference type="InterPro" id="IPR036388">
    <property type="entry name" value="WH-like_DNA-bd_sf"/>
</dbReference>
<organism evidence="5 6">
    <name type="scientific">Subtercola boreus</name>
    <dbReference type="NCBI Taxonomy" id="120213"/>
    <lineage>
        <taxon>Bacteria</taxon>
        <taxon>Bacillati</taxon>
        <taxon>Actinomycetota</taxon>
        <taxon>Actinomycetes</taxon>
        <taxon>Micrococcales</taxon>
        <taxon>Microbacteriaceae</taxon>
        <taxon>Subtercola</taxon>
    </lineage>
</organism>
<protein>
    <recommendedName>
        <fullName evidence="4">HTH gntR-type domain-containing protein</fullName>
    </recommendedName>
</protein>
<evidence type="ECO:0000256" key="1">
    <source>
        <dbReference type="ARBA" id="ARBA00023015"/>
    </source>
</evidence>
<dbReference type="InterPro" id="IPR000524">
    <property type="entry name" value="Tscrpt_reg_HTH_GntR"/>
</dbReference>
<dbReference type="Gene3D" id="1.10.10.10">
    <property type="entry name" value="Winged helix-like DNA-binding domain superfamily/Winged helix DNA-binding domain"/>
    <property type="match status" value="1"/>
</dbReference>
<dbReference type="AlphaFoldDB" id="A0A3E0W0K3"/>
<evidence type="ECO:0000313" key="5">
    <source>
        <dbReference type="EMBL" id="RFA14597.1"/>
    </source>
</evidence>
<dbReference type="InterPro" id="IPR008920">
    <property type="entry name" value="TF_FadR/GntR_C"/>
</dbReference>
<keyword evidence="1" id="KW-0805">Transcription regulation</keyword>
<dbReference type="SMART" id="SM00345">
    <property type="entry name" value="HTH_GNTR"/>
    <property type="match status" value="1"/>
</dbReference>
<dbReference type="GO" id="GO:0003677">
    <property type="term" value="F:DNA binding"/>
    <property type="evidence" value="ECO:0007669"/>
    <property type="project" value="UniProtKB-KW"/>
</dbReference>